<dbReference type="InterPro" id="IPR029767">
    <property type="entry name" value="WecB-like"/>
</dbReference>
<dbReference type="PANTHER" id="PTHR43174:SF2">
    <property type="entry name" value="UDP-N-ACETYLGLUCOSAMINE 2-EPIMERASE"/>
    <property type="match status" value="1"/>
</dbReference>
<gene>
    <name evidence="6" type="ordered locus">Anamo_0760</name>
</gene>
<accession>I4BVU4</accession>
<dbReference type="AlphaFoldDB" id="I4BVU4"/>
<dbReference type="PATRIC" id="fig|891968.3.peg.748"/>
<dbReference type="EMBL" id="CP003198">
    <property type="protein sequence ID" value="AFM21401.1"/>
    <property type="molecule type" value="Genomic_DNA"/>
</dbReference>
<keyword evidence="1 4" id="KW-0413">Isomerase</keyword>
<dbReference type="GO" id="GO:0008761">
    <property type="term" value="F:UDP-N-acetylglucosamine 2-epimerase activity"/>
    <property type="evidence" value="ECO:0007669"/>
    <property type="project" value="UniProtKB-EC"/>
</dbReference>
<dbReference type="NCBIfam" id="TIGR00236">
    <property type="entry name" value="wecB"/>
    <property type="match status" value="1"/>
</dbReference>
<dbReference type="KEGG" id="amo:Anamo_0760"/>
<dbReference type="eggNOG" id="COG0381">
    <property type="taxonomic scope" value="Bacteria"/>
</dbReference>
<dbReference type="SUPFAM" id="SSF53756">
    <property type="entry name" value="UDP-Glycosyltransferase/glycogen phosphorylase"/>
    <property type="match status" value="1"/>
</dbReference>
<dbReference type="PANTHER" id="PTHR43174">
    <property type="entry name" value="UDP-N-ACETYLGLUCOSAMINE 2-EPIMERASE"/>
    <property type="match status" value="1"/>
</dbReference>
<dbReference type="InterPro" id="IPR003331">
    <property type="entry name" value="UDP_GlcNAc_Epimerase_2_dom"/>
</dbReference>
<keyword evidence="7" id="KW-1185">Reference proteome</keyword>
<dbReference type="Gene3D" id="3.40.50.2000">
    <property type="entry name" value="Glycogen Phosphorylase B"/>
    <property type="match status" value="2"/>
</dbReference>
<proteinExistence type="inferred from homology"/>
<dbReference type="EC" id="5.1.3.14" evidence="3"/>
<evidence type="ECO:0000256" key="1">
    <source>
        <dbReference type="ARBA" id="ARBA00023235"/>
    </source>
</evidence>
<dbReference type="Pfam" id="PF02350">
    <property type="entry name" value="Epimerase_2"/>
    <property type="match status" value="1"/>
</dbReference>
<evidence type="ECO:0000313" key="6">
    <source>
        <dbReference type="EMBL" id="AFM21401.1"/>
    </source>
</evidence>
<dbReference type="CDD" id="cd03786">
    <property type="entry name" value="GTB_UDP-GlcNAc_2-Epimerase"/>
    <property type="match status" value="1"/>
</dbReference>
<dbReference type="STRING" id="891968.Anamo_0760"/>
<protein>
    <recommendedName>
        <fullName evidence="3">UDP-N-acetylglucosamine 2-epimerase (non-hydrolyzing)</fullName>
        <ecNumber evidence="3">5.1.3.14</ecNumber>
    </recommendedName>
</protein>
<reference evidence="7" key="1">
    <citation type="journal article" date="2013" name="Stand. Genomic Sci.">
        <title>Complete genome sequence of the moderate thermophile Anaerobaculum mobile type strain (NGA(T)).</title>
        <authorList>
            <person name="Mavromatis K."/>
            <person name="Stackebrandt E."/>
            <person name="Held B."/>
            <person name="Lapidus A."/>
            <person name="Nolan M."/>
            <person name="Lucas S."/>
            <person name="Hammon N."/>
            <person name="Deshpande S."/>
            <person name="Cheng J.F."/>
            <person name="Tapia R."/>
            <person name="Goodwin L.A."/>
            <person name="Pitluck S."/>
            <person name="Liolios K."/>
            <person name="Pagani I."/>
            <person name="Ivanova N."/>
            <person name="Mikhailova N."/>
            <person name="Huntemann M."/>
            <person name="Pati A."/>
            <person name="Chen A."/>
            <person name="Palaniappan K."/>
            <person name="Land M."/>
            <person name="Rohde M."/>
            <person name="Spring S."/>
            <person name="Goker M."/>
            <person name="Woyke T."/>
            <person name="Detter J.C."/>
            <person name="Bristow J."/>
            <person name="Eisen J.A."/>
            <person name="Markowitz V."/>
            <person name="Hugenholtz P."/>
            <person name="Klenk H.P."/>
            <person name="Kyrpides N.C."/>
        </authorList>
    </citation>
    <scope>NUCLEOTIDE SEQUENCE</scope>
    <source>
        <strain evidence="7">ATCC BAA-54 / DSM 13181 / NGA</strain>
    </source>
</reference>
<evidence type="ECO:0000259" key="5">
    <source>
        <dbReference type="Pfam" id="PF02350"/>
    </source>
</evidence>
<sequence length="376" mass="42019">MSTICCIIGTRPEAIKMAPVILKLKECGLSCFVLATGQHTDLLTQALRTFNITPDRDLSIMRERQSLDYITSAVLTKAGEALDDVKPKVVLVHGDTTTTFASALASFYRKIPVGHVEAGLRSGNLYLPFPEEANRIMVDKLATFWFAPTEIAKNNLLKEGCDPSRIWVTGNTVVDALMMVKGLKGEPEFLKEKLPPHVPLLLVTVHRRESWGKPLESVCEALIEILKSFPRLWIIIPMHKNPLVREIWQRYLSDIPNVILCDALEYDDFVWIMNRSTLILTDSGGIQEEAATLKKPVLILRDVTERPEALSEGTALLAGRESSKIVELALRVLLDDDFRERLLSKSSSPFGEGRAAETIVDILMQYLNANEHCLGE</sequence>
<dbReference type="HOGENOM" id="CLU_041674_1_0_0"/>
<organism evidence="6 7">
    <name type="scientific">Acetomicrobium mobile (strain ATCC BAA-54 / DSM 13181 / JCM 12221 / NGA)</name>
    <name type="common">Anaerobaculum mobile</name>
    <dbReference type="NCBI Taxonomy" id="891968"/>
    <lineage>
        <taxon>Bacteria</taxon>
        <taxon>Thermotogati</taxon>
        <taxon>Synergistota</taxon>
        <taxon>Synergistia</taxon>
        <taxon>Synergistales</taxon>
        <taxon>Acetomicrobiaceae</taxon>
        <taxon>Acetomicrobium</taxon>
    </lineage>
</organism>
<name>I4BVU4_ACEMN</name>
<dbReference type="Proteomes" id="UP000006061">
    <property type="component" value="Chromosome"/>
</dbReference>
<evidence type="ECO:0000313" key="7">
    <source>
        <dbReference type="Proteomes" id="UP000006061"/>
    </source>
</evidence>
<evidence type="ECO:0000256" key="4">
    <source>
        <dbReference type="RuleBase" id="RU003513"/>
    </source>
</evidence>
<feature type="domain" description="UDP-N-acetylglucosamine 2-epimerase" evidence="5">
    <location>
        <begin position="29"/>
        <end position="363"/>
    </location>
</feature>
<evidence type="ECO:0000256" key="2">
    <source>
        <dbReference type="ARBA" id="ARBA00038209"/>
    </source>
</evidence>
<comment type="similarity">
    <text evidence="2 4">Belongs to the UDP-N-acetylglucosamine 2-epimerase family.</text>
</comment>
<evidence type="ECO:0000256" key="3">
    <source>
        <dbReference type="ARBA" id="ARBA00038858"/>
    </source>
</evidence>